<comment type="caution">
    <text evidence="1">The sequence shown here is derived from an EMBL/GenBank/DDBJ whole genome shotgun (WGS) entry which is preliminary data.</text>
</comment>
<proteinExistence type="predicted"/>
<gene>
    <name evidence="1" type="ORF">GHC57_04495</name>
</gene>
<protein>
    <recommendedName>
        <fullName evidence="3">Sarcosine oxidase subunit gamma</fullName>
    </recommendedName>
</protein>
<organism evidence="1 2">
    <name type="scientific">Roseospira navarrensis</name>
    <dbReference type="NCBI Taxonomy" id="140058"/>
    <lineage>
        <taxon>Bacteria</taxon>
        <taxon>Pseudomonadati</taxon>
        <taxon>Pseudomonadota</taxon>
        <taxon>Alphaproteobacteria</taxon>
        <taxon>Rhodospirillales</taxon>
        <taxon>Rhodospirillaceae</taxon>
        <taxon>Roseospira</taxon>
    </lineage>
</organism>
<accession>A0A7X1ZC07</accession>
<keyword evidence="2" id="KW-1185">Reference proteome</keyword>
<dbReference type="AlphaFoldDB" id="A0A7X1ZC07"/>
<dbReference type="SUPFAM" id="SSF103025">
    <property type="entry name" value="Folate-binding domain"/>
    <property type="match status" value="1"/>
</dbReference>
<dbReference type="InterPro" id="IPR027266">
    <property type="entry name" value="TrmE/GcvT-like"/>
</dbReference>
<dbReference type="Proteomes" id="UP000434582">
    <property type="component" value="Unassembled WGS sequence"/>
</dbReference>
<dbReference type="Gene3D" id="3.30.1360.120">
    <property type="entry name" value="Probable tRNA modification gtpase trme, domain 1"/>
    <property type="match status" value="1"/>
</dbReference>
<evidence type="ECO:0000313" key="1">
    <source>
        <dbReference type="EMBL" id="MQX35774.1"/>
    </source>
</evidence>
<dbReference type="OrthoDB" id="7362773at2"/>
<sequence>MIRTGAARMPEPAAALLYDCPLPRSPLAGIAMPATLPDATLTERTGLTLLHVDAGRGPMPERIASLALPTVPDTSDMPDCEDGPAALWIGPGRWMLVFPKGVQPIQAPGLTVVDLSHARCVLRLAGPGTWGVLARGCLLDLTRETFDAGRCAQTQMHGIPVLLHAVDFDTVDVHVPRSYALDLWERLAG</sequence>
<reference evidence="1 2" key="1">
    <citation type="submission" date="2019-10" db="EMBL/GenBank/DDBJ databases">
        <title>Draft whole-genome sequence of the purple nonsulfur photosynthetic bacterium Roseospira navarrensis DSM 15114.</title>
        <authorList>
            <person name="Kyndt J.A."/>
            <person name="Meyer T.E."/>
        </authorList>
    </citation>
    <scope>NUCLEOTIDE SEQUENCE [LARGE SCALE GENOMIC DNA]</scope>
    <source>
        <strain evidence="1 2">DSM 15114</strain>
    </source>
</reference>
<dbReference type="EMBL" id="WIVE01000008">
    <property type="protein sequence ID" value="MQX35774.1"/>
    <property type="molecule type" value="Genomic_DNA"/>
</dbReference>
<evidence type="ECO:0008006" key="3">
    <source>
        <dbReference type="Google" id="ProtNLM"/>
    </source>
</evidence>
<evidence type="ECO:0000313" key="2">
    <source>
        <dbReference type="Proteomes" id="UP000434582"/>
    </source>
</evidence>
<name>A0A7X1ZC07_9PROT</name>